<dbReference type="GeneTree" id="ENSGT00940000167353"/>
<organism evidence="2 3">
    <name type="scientific">Clupea harengus</name>
    <name type="common">Atlantic herring</name>
    <dbReference type="NCBI Taxonomy" id="7950"/>
    <lineage>
        <taxon>Eukaryota</taxon>
        <taxon>Metazoa</taxon>
        <taxon>Chordata</taxon>
        <taxon>Craniata</taxon>
        <taxon>Vertebrata</taxon>
        <taxon>Euteleostomi</taxon>
        <taxon>Actinopterygii</taxon>
        <taxon>Neopterygii</taxon>
        <taxon>Teleostei</taxon>
        <taxon>Clupei</taxon>
        <taxon>Clupeiformes</taxon>
        <taxon>Clupeoidei</taxon>
        <taxon>Clupeidae</taxon>
        <taxon>Clupea</taxon>
    </lineage>
</organism>
<dbReference type="Proteomes" id="UP000515152">
    <property type="component" value="Chromosome 8"/>
</dbReference>
<evidence type="ECO:0000256" key="1">
    <source>
        <dbReference type="SAM" id="MobiDB-lite"/>
    </source>
</evidence>
<protein>
    <submittedName>
        <fullName evidence="3 4">Uncharacterized protein</fullName>
    </submittedName>
</protein>
<dbReference type="RefSeq" id="XP_042564334.1">
    <property type="nucleotide sequence ID" value="XM_042708400.1"/>
</dbReference>
<dbReference type="PANTHER" id="PTHR33504">
    <property type="entry name" value="NADH DEHYDROGENASE (UBIQUINONE) 1 BETA SUBCOMPLEX, 4"/>
    <property type="match status" value="1"/>
</dbReference>
<reference evidence="3 4" key="1">
    <citation type="submission" date="2025-04" db="UniProtKB">
        <authorList>
            <consortium name="RefSeq"/>
        </authorList>
    </citation>
    <scope>IDENTIFICATION</scope>
</reference>
<feature type="compositionally biased region" description="Polar residues" evidence="1">
    <location>
        <begin position="254"/>
        <end position="265"/>
    </location>
</feature>
<dbReference type="GeneID" id="105904578"/>
<dbReference type="PANTHER" id="PTHR33504:SF1">
    <property type="entry name" value="FAMILY WITH SEQUENCE SIMILARITY 90, MEMBER A1B"/>
    <property type="match status" value="1"/>
</dbReference>
<accession>A0A6P8FUR8</accession>
<evidence type="ECO:0000313" key="3">
    <source>
        <dbReference type="RefSeq" id="XP_031427206.1"/>
    </source>
</evidence>
<proteinExistence type="predicted"/>
<dbReference type="RefSeq" id="XP_042564335.1">
    <property type="nucleotide sequence ID" value="XM_042708401.1"/>
</dbReference>
<dbReference type="CTD" id="105904578"/>
<dbReference type="RefSeq" id="XP_031427206.1">
    <property type="nucleotide sequence ID" value="XM_031571346.2"/>
</dbReference>
<dbReference type="AlphaFoldDB" id="A0A6P8FUR8"/>
<dbReference type="OrthoDB" id="10006090at2759"/>
<dbReference type="KEGG" id="char:105904578"/>
<name>A0A6P8FUR8_CLUHA</name>
<evidence type="ECO:0000313" key="5">
    <source>
        <dbReference type="RefSeq" id="XP_042564335.1"/>
    </source>
</evidence>
<evidence type="ECO:0000313" key="4">
    <source>
        <dbReference type="RefSeq" id="XP_042564334.1"/>
    </source>
</evidence>
<feature type="compositionally biased region" description="Low complexity" evidence="1">
    <location>
        <begin position="185"/>
        <end position="205"/>
    </location>
</feature>
<evidence type="ECO:0000313" key="2">
    <source>
        <dbReference type="Proteomes" id="UP000515152"/>
    </source>
</evidence>
<feature type="region of interest" description="Disordered" evidence="1">
    <location>
        <begin position="225"/>
        <end position="275"/>
    </location>
</feature>
<gene>
    <name evidence="3 4 5" type="primary">c8hxorf58</name>
</gene>
<keyword evidence="2" id="KW-1185">Reference proteome</keyword>
<sequence>MHCKVRFRFCGSQFPPVIVFKIFQCGGGQHYISGKKIFRPSNQATPQTCRIMGNRKFLDLLVTDELQRRGRSVAEAAHVVCMRDFMQYSSHLDELPAYLGGRSNCWRTLRLRPLPGPAPNHSRVDSGRAGPVGMLRRDFLSGAAPADVTAEDAGLLGGGGVRTLRSPAAPPSSVASVLVSERIHSSRLTPSSSRASSAASSSQRSGRFHRNVSMKMRKLYITGHRDETVEKSSESPAEVEPAASRLGEDEEAWFNTSPSYLSNSSDWEEEQEEAERLCDWSRHLGEEFEPMI</sequence>
<feature type="region of interest" description="Disordered" evidence="1">
    <location>
        <begin position="185"/>
        <end position="208"/>
    </location>
</feature>